<reference evidence="4 5" key="1">
    <citation type="submission" date="2014-06" db="EMBL/GenBank/DDBJ databases">
        <authorList>
            <person name="Urmite Genomes Urmite Genomes"/>
        </authorList>
    </citation>
    <scope>NUCLEOTIDE SEQUENCE [LARGE SCALE GENOMIC DNA]</scope>
</reference>
<evidence type="ECO:0000256" key="1">
    <source>
        <dbReference type="ARBA" id="ARBA00022737"/>
    </source>
</evidence>
<protein>
    <submittedName>
        <fullName evidence="4">Ankyrin repeat protein</fullName>
    </submittedName>
</protein>
<dbReference type="EMBL" id="CCSB01000004">
    <property type="protein sequence ID" value="CDZ78886.1"/>
    <property type="molecule type" value="Genomic_DNA"/>
</dbReference>
<dbReference type="AlphaFoldDB" id="A0A078L139"/>
<proteinExistence type="predicted"/>
<keyword evidence="5" id="KW-1185">Reference proteome</keyword>
<evidence type="ECO:0000256" key="3">
    <source>
        <dbReference type="SAM" id="MobiDB-lite"/>
    </source>
</evidence>
<dbReference type="Proteomes" id="UP000044071">
    <property type="component" value="Unassembled WGS sequence"/>
</dbReference>
<gene>
    <name evidence="4" type="ORF">BN59_03201</name>
</gene>
<dbReference type="SMART" id="SM00248">
    <property type="entry name" value="ANK"/>
    <property type="match status" value="5"/>
</dbReference>
<feature type="compositionally biased region" description="Basic and acidic residues" evidence="3">
    <location>
        <begin position="435"/>
        <end position="445"/>
    </location>
</feature>
<organism evidence="4 5">
    <name type="scientific">Legionella massiliensis</name>
    <dbReference type="NCBI Taxonomy" id="1034943"/>
    <lineage>
        <taxon>Bacteria</taxon>
        <taxon>Pseudomonadati</taxon>
        <taxon>Pseudomonadota</taxon>
        <taxon>Gammaproteobacteria</taxon>
        <taxon>Legionellales</taxon>
        <taxon>Legionellaceae</taxon>
        <taxon>Legionella</taxon>
    </lineage>
</organism>
<dbReference type="SUPFAM" id="SSF48403">
    <property type="entry name" value="Ankyrin repeat"/>
    <property type="match status" value="1"/>
</dbReference>
<dbReference type="InterPro" id="IPR002110">
    <property type="entry name" value="Ankyrin_rpt"/>
</dbReference>
<dbReference type="Gene3D" id="1.25.40.20">
    <property type="entry name" value="Ankyrin repeat-containing domain"/>
    <property type="match status" value="2"/>
</dbReference>
<dbReference type="PANTHER" id="PTHR24198">
    <property type="entry name" value="ANKYRIN REPEAT AND PROTEIN KINASE DOMAIN-CONTAINING PROTEIN"/>
    <property type="match status" value="1"/>
</dbReference>
<evidence type="ECO:0000313" key="5">
    <source>
        <dbReference type="Proteomes" id="UP000044071"/>
    </source>
</evidence>
<dbReference type="STRING" id="1034943.BN59_03201"/>
<feature type="region of interest" description="Disordered" evidence="3">
    <location>
        <begin position="421"/>
        <end position="445"/>
    </location>
</feature>
<dbReference type="PANTHER" id="PTHR24198:SF194">
    <property type="entry name" value="INVERSIN-A"/>
    <property type="match status" value="1"/>
</dbReference>
<keyword evidence="2" id="KW-0040">ANK repeat</keyword>
<dbReference type="Pfam" id="PF12796">
    <property type="entry name" value="Ank_2"/>
    <property type="match status" value="1"/>
</dbReference>
<evidence type="ECO:0000256" key="2">
    <source>
        <dbReference type="ARBA" id="ARBA00023043"/>
    </source>
</evidence>
<sequence>MQGGDIYFYDSNDSTKDSDILDHRTLHETILVKNGHNDYERHQAIPTLYNILEANNSFIPYVYHFNRPAVVERLAAFRLFQEDELPKSMDEAIAFQEASPNHYTHLHLAVMMRDMETVKELYESGMVIPDAKDAYGRTALEIAVANGSIDTALLILDNRKEASIEISANWFANAFRMGFNEGFDRLLAHPLIKVNLVEVVAVALQNQSLELAEALIRNYSINPNIFIQSALLSYDLSTVELLQRLGADVYTKDNMANTALHHASWLLDERVCIYLFKQTPASLTEKNNAGESPFDIILQQAREHSAAPSEYSQKAQKVVGLLVEMYPFNLSDRNHQQMLTTLLEYAMDINDHALFTQIAEKAKNNLFILDKTLVMDGMKMTLLHKALITNKTDFAQTLVEVGANPSRRICNETQRFSGNPLVGKSGADLMPDSLAPKENRRLQGG</sequence>
<dbReference type="eggNOG" id="COG0666">
    <property type="taxonomic scope" value="Bacteria"/>
</dbReference>
<evidence type="ECO:0000313" key="4">
    <source>
        <dbReference type="EMBL" id="CDZ78886.1"/>
    </source>
</evidence>
<dbReference type="InterPro" id="IPR036770">
    <property type="entry name" value="Ankyrin_rpt-contain_sf"/>
</dbReference>
<keyword evidence="1" id="KW-0677">Repeat</keyword>
<name>A0A078L139_9GAMM</name>
<accession>A0A078L139</accession>